<evidence type="ECO:0000313" key="9">
    <source>
        <dbReference type="EMBL" id="BAU28275.1"/>
    </source>
</evidence>
<dbReference type="InterPro" id="IPR001041">
    <property type="entry name" value="2Fe-2S_ferredoxin-type"/>
</dbReference>
<evidence type="ECO:0000256" key="5">
    <source>
        <dbReference type="ARBA" id="ARBA00022982"/>
    </source>
</evidence>
<dbReference type="Gene3D" id="3.10.20.30">
    <property type="match status" value="1"/>
</dbReference>
<evidence type="ECO:0000256" key="8">
    <source>
        <dbReference type="ARBA" id="ARBA00034078"/>
    </source>
</evidence>
<evidence type="ECO:0000313" key="10">
    <source>
        <dbReference type="Proteomes" id="UP000217696"/>
    </source>
</evidence>
<keyword evidence="10" id="KW-1185">Reference proteome</keyword>
<dbReference type="InterPro" id="IPR036010">
    <property type="entry name" value="2Fe-2S_ferredoxin-like_sf"/>
</dbReference>
<dbReference type="RefSeq" id="WP_096466043.1">
    <property type="nucleotide sequence ID" value="NZ_AP017312.1"/>
</dbReference>
<reference evidence="9 10" key="1">
    <citation type="submission" date="2015-12" db="EMBL/GenBank/DDBJ databases">
        <title>Genome sequence of Aneurinibacillus soli.</title>
        <authorList>
            <person name="Lee J.S."/>
            <person name="Lee K.C."/>
            <person name="Kim K.K."/>
            <person name="Lee B.W."/>
        </authorList>
    </citation>
    <scope>NUCLEOTIDE SEQUENCE [LARGE SCALE GENOMIC DNA]</scope>
    <source>
        <strain evidence="9 10">CB4</strain>
    </source>
</reference>
<dbReference type="PANTHER" id="PTHR43112">
    <property type="entry name" value="FERREDOXIN"/>
    <property type="match status" value="1"/>
</dbReference>
<dbReference type="InterPro" id="IPR006058">
    <property type="entry name" value="2Fe2S_fd_BS"/>
</dbReference>
<comment type="similarity">
    <text evidence="1">Belongs to the 2Fe2S plant-type ferredoxin family.</text>
</comment>
<evidence type="ECO:0000256" key="7">
    <source>
        <dbReference type="ARBA" id="ARBA00023014"/>
    </source>
</evidence>
<keyword evidence="4" id="KW-0479">Metal-binding</keyword>
<evidence type="ECO:0000256" key="2">
    <source>
        <dbReference type="ARBA" id="ARBA00022448"/>
    </source>
</evidence>
<evidence type="ECO:0000256" key="3">
    <source>
        <dbReference type="ARBA" id="ARBA00022714"/>
    </source>
</evidence>
<comment type="cofactor">
    <cofactor evidence="8">
        <name>[2Fe-2S] cluster</name>
        <dbReference type="ChEBI" id="CHEBI:190135"/>
    </cofactor>
</comment>
<dbReference type="PROSITE" id="PS00197">
    <property type="entry name" value="2FE2S_FER_1"/>
    <property type="match status" value="1"/>
</dbReference>
<dbReference type="AlphaFoldDB" id="A0A0U5C7Q5"/>
<organism evidence="9 10">
    <name type="scientific">Aneurinibacillus soli</name>
    <dbReference type="NCBI Taxonomy" id="1500254"/>
    <lineage>
        <taxon>Bacteria</taxon>
        <taxon>Bacillati</taxon>
        <taxon>Bacillota</taxon>
        <taxon>Bacilli</taxon>
        <taxon>Bacillales</taxon>
        <taxon>Paenibacillaceae</taxon>
        <taxon>Aneurinibacillus group</taxon>
        <taxon>Aneurinibacillus</taxon>
    </lineage>
</organism>
<keyword evidence="6" id="KW-0408">Iron</keyword>
<dbReference type="GO" id="GO:0046872">
    <property type="term" value="F:metal ion binding"/>
    <property type="evidence" value="ECO:0007669"/>
    <property type="project" value="UniProtKB-KW"/>
</dbReference>
<sequence>MDTYNMYVRGQEKEIKASAKRTLLDAAAAARLPLLVGCKGGGCGVCKVRIIDGMIEHGFYSKSVLTDEERSAGYVLACQARPLSDVTIDL</sequence>
<name>A0A0U5C7Q5_9BACL</name>
<dbReference type="OrthoDB" id="573132at2"/>
<dbReference type="CDD" id="cd00207">
    <property type="entry name" value="fer2"/>
    <property type="match status" value="1"/>
</dbReference>
<evidence type="ECO:0000256" key="4">
    <source>
        <dbReference type="ARBA" id="ARBA00022723"/>
    </source>
</evidence>
<dbReference type="Pfam" id="PF00111">
    <property type="entry name" value="Fer2"/>
    <property type="match status" value="1"/>
</dbReference>
<evidence type="ECO:0000256" key="1">
    <source>
        <dbReference type="ARBA" id="ARBA00007874"/>
    </source>
</evidence>
<dbReference type="Proteomes" id="UP000217696">
    <property type="component" value="Chromosome"/>
</dbReference>
<accession>A0A0U5C7Q5</accession>
<dbReference type="PROSITE" id="PS51085">
    <property type="entry name" value="2FE2S_FER_2"/>
    <property type="match status" value="1"/>
</dbReference>
<keyword evidence="2" id="KW-0813">Transport</keyword>
<dbReference type="EMBL" id="AP017312">
    <property type="protein sequence ID" value="BAU28275.1"/>
    <property type="molecule type" value="Genomic_DNA"/>
</dbReference>
<evidence type="ECO:0000256" key="6">
    <source>
        <dbReference type="ARBA" id="ARBA00023004"/>
    </source>
</evidence>
<dbReference type="KEGG" id="asoc:CB4_02449"/>
<protein>
    <submittedName>
        <fullName evidence="9">Ferredoxin-1</fullName>
    </submittedName>
</protein>
<dbReference type="SUPFAM" id="SSF54292">
    <property type="entry name" value="2Fe-2S ferredoxin-like"/>
    <property type="match status" value="1"/>
</dbReference>
<keyword evidence="7" id="KW-0411">Iron-sulfur</keyword>
<keyword evidence="5" id="KW-0249">Electron transport</keyword>
<gene>
    <name evidence="9" type="ORF">CB4_02449</name>
</gene>
<keyword evidence="3" id="KW-0001">2Fe-2S</keyword>
<dbReference type="InterPro" id="IPR012675">
    <property type="entry name" value="Beta-grasp_dom_sf"/>
</dbReference>
<dbReference type="PANTHER" id="PTHR43112:SF3">
    <property type="entry name" value="FERREDOXIN-2, CHLOROPLASTIC"/>
    <property type="match status" value="1"/>
</dbReference>
<proteinExistence type="inferred from homology"/>
<dbReference type="GO" id="GO:0051537">
    <property type="term" value="F:2 iron, 2 sulfur cluster binding"/>
    <property type="evidence" value="ECO:0007669"/>
    <property type="project" value="UniProtKB-KW"/>
</dbReference>